<evidence type="ECO:0000256" key="5">
    <source>
        <dbReference type="ARBA" id="ARBA00022692"/>
    </source>
</evidence>
<keyword evidence="3" id="KW-1003">Cell membrane</keyword>
<comment type="subunit">
    <text evidence="9">The complex comprises the extracytoplasmic solute receptor protein and the two transmembrane proteins.</text>
</comment>
<dbReference type="EMBL" id="CP143423">
    <property type="protein sequence ID" value="WVX48219.1"/>
    <property type="molecule type" value="Genomic_DNA"/>
</dbReference>
<accession>A0ABZ2BTL9</accession>
<dbReference type="InterPro" id="IPR007387">
    <property type="entry name" value="TRAP_DctQ"/>
</dbReference>
<comment type="subcellular location">
    <subcellularLocation>
        <location evidence="1 9">Cell inner membrane</location>
        <topology evidence="1 9">Multi-pass membrane protein</topology>
    </subcellularLocation>
</comment>
<feature type="transmembrane region" description="Helical" evidence="9">
    <location>
        <begin position="48"/>
        <end position="65"/>
    </location>
</feature>
<dbReference type="InterPro" id="IPR055348">
    <property type="entry name" value="DctQ"/>
</dbReference>
<evidence type="ECO:0000256" key="9">
    <source>
        <dbReference type="RuleBase" id="RU369079"/>
    </source>
</evidence>
<keyword evidence="5 9" id="KW-0812">Transmembrane</keyword>
<feature type="transmembrane region" description="Helical" evidence="9">
    <location>
        <begin position="128"/>
        <end position="145"/>
    </location>
</feature>
<dbReference type="PANTHER" id="PTHR35011:SF11">
    <property type="entry name" value="TRAP TRANSPORTER SMALL PERMEASE PROTEIN"/>
    <property type="match status" value="1"/>
</dbReference>
<evidence type="ECO:0000256" key="4">
    <source>
        <dbReference type="ARBA" id="ARBA00022519"/>
    </source>
</evidence>
<name>A0ABZ2BTL9_9RHOB</name>
<evidence type="ECO:0000256" key="8">
    <source>
        <dbReference type="ARBA" id="ARBA00038436"/>
    </source>
</evidence>
<evidence type="ECO:0000256" key="7">
    <source>
        <dbReference type="ARBA" id="ARBA00023136"/>
    </source>
</evidence>
<keyword evidence="12" id="KW-1185">Reference proteome</keyword>
<evidence type="ECO:0000313" key="11">
    <source>
        <dbReference type="EMBL" id="WVX48219.1"/>
    </source>
</evidence>
<reference evidence="12" key="1">
    <citation type="submission" date="2024-01" db="EMBL/GenBank/DDBJ databases">
        <title>Roseobacter fucihabitans sp. nov., isolated from the brown alga Fucus spiralis.</title>
        <authorList>
            <person name="Hahnke S."/>
            <person name="Berger M."/>
            <person name="Schlingloff A."/>
            <person name="Athale I."/>
            <person name="Neumann-Schaal M."/>
            <person name="Adenaya A."/>
            <person name="Poehlein A."/>
            <person name="Daniel R."/>
            <person name="Pertersen J."/>
            <person name="Brinkhoff T."/>
        </authorList>
    </citation>
    <scope>NUCLEOTIDE SEQUENCE [LARGE SCALE GENOMIC DNA]</scope>
    <source>
        <strain evidence="12">B14</strain>
    </source>
</reference>
<evidence type="ECO:0000256" key="3">
    <source>
        <dbReference type="ARBA" id="ARBA00022475"/>
    </source>
</evidence>
<keyword evidence="7 9" id="KW-0472">Membrane</keyword>
<evidence type="ECO:0000259" key="10">
    <source>
        <dbReference type="Pfam" id="PF04290"/>
    </source>
</evidence>
<evidence type="ECO:0000256" key="6">
    <source>
        <dbReference type="ARBA" id="ARBA00022989"/>
    </source>
</evidence>
<dbReference type="PANTHER" id="PTHR35011">
    <property type="entry name" value="2,3-DIKETO-L-GULONATE TRAP TRANSPORTER SMALL PERMEASE PROTEIN YIAM"/>
    <property type="match status" value="1"/>
</dbReference>
<dbReference type="RefSeq" id="WP_187428609.1">
    <property type="nucleotide sequence ID" value="NZ_CP143423.1"/>
</dbReference>
<evidence type="ECO:0000256" key="2">
    <source>
        <dbReference type="ARBA" id="ARBA00022448"/>
    </source>
</evidence>
<gene>
    <name evidence="11" type="ORF">ROLI_012980</name>
</gene>
<feature type="transmembrane region" description="Helical" evidence="9">
    <location>
        <begin position="12"/>
        <end position="33"/>
    </location>
</feature>
<keyword evidence="2 9" id="KW-0813">Transport</keyword>
<evidence type="ECO:0000256" key="1">
    <source>
        <dbReference type="ARBA" id="ARBA00004429"/>
    </source>
</evidence>
<feature type="transmembrane region" description="Helical" evidence="9">
    <location>
        <begin position="86"/>
        <end position="108"/>
    </location>
</feature>
<keyword evidence="6 9" id="KW-1133">Transmembrane helix</keyword>
<keyword evidence="4 9" id="KW-0997">Cell inner membrane</keyword>
<comment type="function">
    <text evidence="9">Part of the tripartite ATP-independent periplasmic (TRAP) transport system.</text>
</comment>
<evidence type="ECO:0000313" key="12">
    <source>
        <dbReference type="Proteomes" id="UP001318682"/>
    </source>
</evidence>
<protein>
    <recommendedName>
        <fullName evidence="9">TRAP transporter small permease protein</fullName>
    </recommendedName>
</protein>
<dbReference type="Pfam" id="PF04290">
    <property type="entry name" value="DctQ"/>
    <property type="match status" value="1"/>
</dbReference>
<dbReference type="Proteomes" id="UP001318682">
    <property type="component" value="Chromosome"/>
</dbReference>
<feature type="domain" description="Tripartite ATP-independent periplasmic transporters DctQ component" evidence="10">
    <location>
        <begin position="24"/>
        <end position="153"/>
    </location>
</feature>
<proteinExistence type="inferred from homology"/>
<comment type="similarity">
    <text evidence="8 9">Belongs to the TRAP transporter small permease family.</text>
</comment>
<organism evidence="11 12">
    <name type="scientific">Roseobacter fucihabitans</name>
    <dbReference type="NCBI Taxonomy" id="1537242"/>
    <lineage>
        <taxon>Bacteria</taxon>
        <taxon>Pseudomonadati</taxon>
        <taxon>Pseudomonadota</taxon>
        <taxon>Alphaproteobacteria</taxon>
        <taxon>Rhodobacterales</taxon>
        <taxon>Roseobacteraceae</taxon>
        <taxon>Roseobacter</taxon>
    </lineage>
</organism>
<sequence length="169" mass="18494">MRWKIVDRLARAVTGISSVALVLLVVFTGWQVWGRYVLNDTPTWTEKAALLLILIVALPMAAVGLRENFHLGIDYINDLLPARAQTILEVINSIILGGFGVAMIFGSWPLVVGTWGRDIPLIGLPQGLQYAPLILTGALIVLFMVERIWFLWRAAPQDPGEGAPKPGGL</sequence>